<evidence type="ECO:0000313" key="2">
    <source>
        <dbReference type="EMBL" id="KAG7157589.1"/>
    </source>
</evidence>
<name>A0A8J5JKP4_HOMAM</name>
<dbReference type="EMBL" id="JAHLQT010037363">
    <property type="protein sequence ID" value="KAG7157589.1"/>
    <property type="molecule type" value="Genomic_DNA"/>
</dbReference>
<protein>
    <submittedName>
        <fullName evidence="2">Uncharacterized protein</fullName>
    </submittedName>
</protein>
<gene>
    <name evidence="2" type="ORF">Hamer_G026529</name>
</gene>
<keyword evidence="3" id="KW-1185">Reference proteome</keyword>
<feature type="region of interest" description="Disordered" evidence="1">
    <location>
        <begin position="139"/>
        <end position="196"/>
    </location>
</feature>
<reference evidence="2" key="1">
    <citation type="journal article" date="2021" name="Sci. Adv.">
        <title>The American lobster genome reveals insights on longevity, neural, and immune adaptations.</title>
        <authorList>
            <person name="Polinski J.M."/>
            <person name="Zimin A.V."/>
            <person name="Clark K.F."/>
            <person name="Kohn A.B."/>
            <person name="Sadowski N."/>
            <person name="Timp W."/>
            <person name="Ptitsyn A."/>
            <person name="Khanna P."/>
            <person name="Romanova D.Y."/>
            <person name="Williams P."/>
            <person name="Greenwood S.J."/>
            <person name="Moroz L.L."/>
            <person name="Walt D.R."/>
            <person name="Bodnar A.G."/>
        </authorList>
    </citation>
    <scope>NUCLEOTIDE SEQUENCE</scope>
    <source>
        <strain evidence="2">GMGI-L3</strain>
    </source>
</reference>
<feature type="compositionally biased region" description="Polar residues" evidence="1">
    <location>
        <begin position="29"/>
        <end position="42"/>
    </location>
</feature>
<sequence length="196" mass="21987">MRKATDSQDEVNEINNTNDSNVEDDPASVSGNCPTLPQDPASISRTDIAQQNALSVKQLWKQFHILRVVDHMVAARNKISLATIKHAWRPLLPHPSDARSVVRKRTDLLEAVVESARSVPAPGFLYDAIEEPKHKITAGKLSPALVRTSENRRKTNQRRRSPITRHDTTRHDTTRHDTARHGTARHADTLAVHSRT</sequence>
<dbReference type="AlphaFoldDB" id="A0A8J5JKP4"/>
<evidence type="ECO:0000313" key="3">
    <source>
        <dbReference type="Proteomes" id="UP000747542"/>
    </source>
</evidence>
<evidence type="ECO:0000256" key="1">
    <source>
        <dbReference type="SAM" id="MobiDB-lite"/>
    </source>
</evidence>
<feature type="compositionally biased region" description="Basic and acidic residues" evidence="1">
    <location>
        <begin position="164"/>
        <end position="188"/>
    </location>
</feature>
<organism evidence="2 3">
    <name type="scientific">Homarus americanus</name>
    <name type="common">American lobster</name>
    <dbReference type="NCBI Taxonomy" id="6706"/>
    <lineage>
        <taxon>Eukaryota</taxon>
        <taxon>Metazoa</taxon>
        <taxon>Ecdysozoa</taxon>
        <taxon>Arthropoda</taxon>
        <taxon>Crustacea</taxon>
        <taxon>Multicrustacea</taxon>
        <taxon>Malacostraca</taxon>
        <taxon>Eumalacostraca</taxon>
        <taxon>Eucarida</taxon>
        <taxon>Decapoda</taxon>
        <taxon>Pleocyemata</taxon>
        <taxon>Astacidea</taxon>
        <taxon>Nephropoidea</taxon>
        <taxon>Nephropidae</taxon>
        <taxon>Homarus</taxon>
    </lineage>
</organism>
<feature type="compositionally biased region" description="Basic residues" evidence="1">
    <location>
        <begin position="154"/>
        <end position="163"/>
    </location>
</feature>
<accession>A0A8J5JKP4</accession>
<dbReference type="Proteomes" id="UP000747542">
    <property type="component" value="Unassembled WGS sequence"/>
</dbReference>
<feature type="region of interest" description="Disordered" evidence="1">
    <location>
        <begin position="1"/>
        <end position="42"/>
    </location>
</feature>
<proteinExistence type="predicted"/>
<comment type="caution">
    <text evidence="2">The sequence shown here is derived from an EMBL/GenBank/DDBJ whole genome shotgun (WGS) entry which is preliminary data.</text>
</comment>